<dbReference type="CDD" id="cd15840">
    <property type="entry name" value="SNARE_Qa"/>
    <property type="match status" value="1"/>
</dbReference>
<dbReference type="Pfam" id="PF14523">
    <property type="entry name" value="Syntaxin_2"/>
    <property type="match status" value="1"/>
</dbReference>
<protein>
    <submittedName>
        <fullName evidence="5">SNAP receptor</fullName>
    </submittedName>
</protein>
<dbReference type="InterPro" id="IPR010989">
    <property type="entry name" value="SNARE"/>
</dbReference>
<dbReference type="Gene3D" id="1.20.58.70">
    <property type="match status" value="1"/>
</dbReference>
<dbReference type="PROSITE" id="PS50192">
    <property type="entry name" value="T_SNARE"/>
    <property type="match status" value="1"/>
</dbReference>
<dbReference type="FunFam" id="1.20.5.110:FF:000100">
    <property type="entry name" value="Pep12p"/>
    <property type="match status" value="1"/>
</dbReference>
<dbReference type="InterPro" id="IPR006012">
    <property type="entry name" value="Syntaxin/epimorphin_CS"/>
</dbReference>
<dbReference type="SMART" id="SM00503">
    <property type="entry name" value="SynN"/>
    <property type="match status" value="1"/>
</dbReference>
<keyword evidence="5" id="KW-0675">Receptor</keyword>
<dbReference type="GO" id="GO:0012505">
    <property type="term" value="C:endomembrane system"/>
    <property type="evidence" value="ECO:0007669"/>
    <property type="project" value="TreeGrafter"/>
</dbReference>
<name>A0A6C1E964_SACPS</name>
<dbReference type="GO" id="GO:0048278">
    <property type="term" value="P:vesicle docking"/>
    <property type="evidence" value="ECO:0007669"/>
    <property type="project" value="TreeGrafter"/>
</dbReference>
<dbReference type="GO" id="GO:0005484">
    <property type="term" value="F:SNAP receptor activity"/>
    <property type="evidence" value="ECO:0007669"/>
    <property type="project" value="InterPro"/>
</dbReference>
<sequence>MSKNEFFGNENDVIWSGPRFSDSPEFQAMKEDVAAELFEINGQISTLQQFTTTLKSFIDKGDVSANVVERINKRSVAKIEEIGELIKKVNTSVKKIDALEEASLDKTQIIAREKLVRDVSYSLQEFQGIQRQFTGVMKQVNDKARESLEATEMANNTALMDEEQGQNHQMSKRISSNQIVIERDPINNEEFAYQQNLIEQRDQEISNIERGITELNEIFKDLGSVIQQQGVLVDNIEANIYTTSDNTQMASNELRKAMRYQKSTSRWRVYLLVVLLVMLFFIFLIMKI</sequence>
<evidence type="ECO:0000313" key="6">
    <source>
        <dbReference type="Proteomes" id="UP000501346"/>
    </source>
</evidence>
<dbReference type="GO" id="GO:0006886">
    <property type="term" value="P:intracellular protein transport"/>
    <property type="evidence" value="ECO:0007669"/>
    <property type="project" value="InterPro"/>
</dbReference>
<keyword evidence="3" id="KW-1133">Transmembrane helix</keyword>
<feature type="domain" description="T-SNARE coiled-coil homology" evidence="4">
    <location>
        <begin position="195"/>
        <end position="257"/>
    </location>
</feature>
<dbReference type="PANTHER" id="PTHR19957">
    <property type="entry name" value="SYNTAXIN"/>
    <property type="match status" value="1"/>
</dbReference>
<keyword evidence="3" id="KW-0472">Membrane</keyword>
<accession>A0A6C1E964</accession>
<dbReference type="Proteomes" id="UP000501346">
    <property type="component" value="Chromosome SeVIII-SeXV"/>
</dbReference>
<gene>
    <name evidence="5" type="primary">PEP12_2</name>
    <name evidence="5" type="ORF">GRS66_007988</name>
</gene>
<dbReference type="SUPFAM" id="SSF47661">
    <property type="entry name" value="t-snare proteins"/>
    <property type="match status" value="1"/>
</dbReference>
<organism evidence="5 6">
    <name type="scientific">Saccharomyces pastorianus</name>
    <name type="common">Lager yeast</name>
    <name type="synonym">Saccharomyces cerevisiae x Saccharomyces eubayanus</name>
    <dbReference type="NCBI Taxonomy" id="27292"/>
    <lineage>
        <taxon>Eukaryota</taxon>
        <taxon>Fungi</taxon>
        <taxon>Dikarya</taxon>
        <taxon>Ascomycota</taxon>
        <taxon>Saccharomycotina</taxon>
        <taxon>Saccharomycetes</taxon>
        <taxon>Saccharomycetales</taxon>
        <taxon>Saccharomycetaceae</taxon>
        <taxon>Saccharomyces</taxon>
    </lineage>
</organism>
<evidence type="ECO:0000313" key="5">
    <source>
        <dbReference type="EMBL" id="QID85413.1"/>
    </source>
</evidence>
<dbReference type="InterPro" id="IPR045242">
    <property type="entry name" value="Syntaxin"/>
</dbReference>
<dbReference type="AlphaFoldDB" id="A0A6C1E964"/>
<dbReference type="Pfam" id="PF05739">
    <property type="entry name" value="SNARE"/>
    <property type="match status" value="1"/>
</dbReference>
<keyword evidence="3" id="KW-0812">Transmembrane</keyword>
<feature type="transmembrane region" description="Helical" evidence="3">
    <location>
        <begin position="267"/>
        <end position="286"/>
    </location>
</feature>
<dbReference type="GO" id="GO:0000149">
    <property type="term" value="F:SNARE binding"/>
    <property type="evidence" value="ECO:0007669"/>
    <property type="project" value="TreeGrafter"/>
</dbReference>
<dbReference type="PANTHER" id="PTHR19957:SF38">
    <property type="entry name" value="LD27581P"/>
    <property type="match status" value="1"/>
</dbReference>
<dbReference type="InterPro" id="IPR006011">
    <property type="entry name" value="Syntaxin_N"/>
</dbReference>
<dbReference type="Gene3D" id="1.20.5.110">
    <property type="match status" value="1"/>
</dbReference>
<dbReference type="InterPro" id="IPR000727">
    <property type="entry name" value="T_SNARE_dom"/>
</dbReference>
<keyword evidence="6" id="KW-1185">Reference proteome</keyword>
<dbReference type="GO" id="GO:0031201">
    <property type="term" value="C:SNARE complex"/>
    <property type="evidence" value="ECO:0007669"/>
    <property type="project" value="TreeGrafter"/>
</dbReference>
<proteinExistence type="inferred from homology"/>
<evidence type="ECO:0000256" key="2">
    <source>
        <dbReference type="RuleBase" id="RU003858"/>
    </source>
</evidence>
<dbReference type="GO" id="GO:0006906">
    <property type="term" value="P:vesicle fusion"/>
    <property type="evidence" value="ECO:0007669"/>
    <property type="project" value="TreeGrafter"/>
</dbReference>
<dbReference type="PROSITE" id="PS00914">
    <property type="entry name" value="SYNTAXIN"/>
    <property type="match status" value="1"/>
</dbReference>
<comment type="similarity">
    <text evidence="1 2">Belongs to the syntaxin family.</text>
</comment>
<dbReference type="GO" id="GO:0006896">
    <property type="term" value="P:Golgi to vacuole transport"/>
    <property type="evidence" value="ECO:0007669"/>
    <property type="project" value="TreeGrafter"/>
</dbReference>
<dbReference type="EMBL" id="CP049005">
    <property type="protein sequence ID" value="QID85413.1"/>
    <property type="molecule type" value="Genomic_DNA"/>
</dbReference>
<dbReference type="SMART" id="SM00397">
    <property type="entry name" value="t_SNARE"/>
    <property type="match status" value="1"/>
</dbReference>
<dbReference type="OrthoDB" id="364348at2759"/>
<evidence type="ECO:0000256" key="3">
    <source>
        <dbReference type="SAM" id="Phobius"/>
    </source>
</evidence>
<evidence type="ECO:0000259" key="4">
    <source>
        <dbReference type="PROSITE" id="PS50192"/>
    </source>
</evidence>
<reference evidence="5 6" key="1">
    <citation type="journal article" date="2019" name="BMC Genomics">
        <title>Chromosome level assembly and comparative genome analysis confirm lager-brewing yeasts originated from a single hybridization.</title>
        <authorList>
            <person name="Salazar A.N."/>
            <person name="Gorter de Vries A.R."/>
            <person name="van den Broek M."/>
            <person name="Brouwers N."/>
            <person name="de la Torre Cortes P."/>
            <person name="Kuijpers N.G.A."/>
            <person name="Daran J.G."/>
            <person name="Abeel T."/>
        </authorList>
    </citation>
    <scope>NUCLEOTIDE SEQUENCE [LARGE SCALE GENOMIC DNA]</scope>
    <source>
        <strain evidence="5 6">CBS 1483</strain>
    </source>
</reference>
<evidence type="ECO:0000256" key="1">
    <source>
        <dbReference type="ARBA" id="ARBA00009063"/>
    </source>
</evidence>